<evidence type="ECO:0000256" key="1">
    <source>
        <dbReference type="ARBA" id="ARBA00022737"/>
    </source>
</evidence>
<reference evidence="5 6" key="1">
    <citation type="submission" date="2019-07" db="EMBL/GenBank/DDBJ databases">
        <title>Genomics analysis of Aphanomyces spp. identifies a new class of oomycete effector associated with host adaptation.</title>
        <authorList>
            <person name="Gaulin E."/>
        </authorList>
    </citation>
    <scope>NUCLEOTIDE SEQUENCE [LARGE SCALE GENOMIC DNA]</scope>
    <source>
        <strain evidence="5 6">ATCC 201684</strain>
    </source>
</reference>
<sequence>MMTSLFKPRGKRYKDMNRAELAQELFQCLDADEENVELVKLLLLDEDAVHSYDENGNRPLHCATSRGYLNSVNELLSAGARVNMKNKRNEAALHIAAEKGYIDIVNILLLSKASVDIKNENRETPLHLACLKGYLEVAEALLGKNVSVEAENNKGKNALDLASSRGFLEIATKLLEFSTAIKKLDELKAKALYLASKEGHLKVVIELLKHCANPNIKNQENTGADVDLADNDECTALCWAAHNDHCGIAYTLLSRGASVNKPDMEGQQPLHWAARFKYIDMLKLLLDYEAKVNAQCRVSLKIDHNQANFHQKGYTALHWASDRGHFQIVRELLARGADDNIRDKYGETPLKLASNNGNLDIFELLFNAKAEANLAKKVEAPMSVQQAIESIRSEMTDIEKSCLEYISIAISIGILVIYFPILRQNVLKLVLWLHGLFPAFYNPRQMLACKHFIPRWKP</sequence>
<dbReference type="Pfam" id="PF00023">
    <property type="entry name" value="Ank"/>
    <property type="match status" value="2"/>
</dbReference>
<dbReference type="InterPro" id="IPR036770">
    <property type="entry name" value="Ankyrin_rpt-contain_sf"/>
</dbReference>
<dbReference type="PROSITE" id="PS50297">
    <property type="entry name" value="ANK_REP_REGION"/>
    <property type="match status" value="6"/>
</dbReference>
<dbReference type="VEuPathDB" id="FungiDB:AeMF1_021781"/>
<feature type="repeat" description="ANK" evidence="3">
    <location>
        <begin position="265"/>
        <end position="297"/>
    </location>
</feature>
<feature type="repeat" description="ANK" evidence="3">
    <location>
        <begin position="345"/>
        <end position="377"/>
    </location>
</feature>
<organism evidence="5 6">
    <name type="scientific">Aphanomyces euteiches</name>
    <dbReference type="NCBI Taxonomy" id="100861"/>
    <lineage>
        <taxon>Eukaryota</taxon>
        <taxon>Sar</taxon>
        <taxon>Stramenopiles</taxon>
        <taxon>Oomycota</taxon>
        <taxon>Saprolegniomycetes</taxon>
        <taxon>Saprolegniales</taxon>
        <taxon>Verrucalvaceae</taxon>
        <taxon>Aphanomyces</taxon>
    </lineage>
</organism>
<keyword evidence="6" id="KW-1185">Reference proteome</keyword>
<name>A0A6G0WA63_9STRA</name>
<dbReference type="PRINTS" id="PR01415">
    <property type="entry name" value="ANKYRIN"/>
</dbReference>
<protein>
    <submittedName>
        <fullName evidence="5">Uncharacterized protein</fullName>
    </submittedName>
</protein>
<keyword evidence="4" id="KW-0812">Transmembrane</keyword>
<dbReference type="EMBL" id="VJMJ01000296">
    <property type="protein sequence ID" value="KAF0723757.1"/>
    <property type="molecule type" value="Genomic_DNA"/>
</dbReference>
<feature type="repeat" description="ANK" evidence="3">
    <location>
        <begin position="312"/>
        <end position="344"/>
    </location>
</feature>
<dbReference type="Proteomes" id="UP000481153">
    <property type="component" value="Unassembled WGS sequence"/>
</dbReference>
<feature type="repeat" description="ANK" evidence="3">
    <location>
        <begin position="55"/>
        <end position="87"/>
    </location>
</feature>
<evidence type="ECO:0000313" key="6">
    <source>
        <dbReference type="Proteomes" id="UP000481153"/>
    </source>
</evidence>
<dbReference type="InterPro" id="IPR051631">
    <property type="entry name" value="Ankyrin-KH/SAM_domain"/>
</dbReference>
<dbReference type="Pfam" id="PF12796">
    <property type="entry name" value="Ank_2"/>
    <property type="match status" value="3"/>
</dbReference>
<dbReference type="PANTHER" id="PTHR23206:SF8">
    <property type="entry name" value="ANKYRIN REPEAT AND KH DOMAIN-CONTAINING 1"/>
    <property type="match status" value="1"/>
</dbReference>
<keyword evidence="2 3" id="KW-0040">ANK repeat</keyword>
<evidence type="ECO:0000256" key="3">
    <source>
        <dbReference type="PROSITE-ProRule" id="PRU00023"/>
    </source>
</evidence>
<gene>
    <name evidence="5" type="ORF">Ae201684_017429</name>
</gene>
<dbReference type="PROSITE" id="PS50088">
    <property type="entry name" value="ANK_REPEAT"/>
    <property type="match status" value="6"/>
</dbReference>
<dbReference type="Gene3D" id="1.25.40.20">
    <property type="entry name" value="Ankyrin repeat-containing domain"/>
    <property type="match status" value="5"/>
</dbReference>
<evidence type="ECO:0000256" key="2">
    <source>
        <dbReference type="ARBA" id="ARBA00023043"/>
    </source>
</evidence>
<dbReference type="SUPFAM" id="SSF48403">
    <property type="entry name" value="Ankyrin repeat"/>
    <property type="match status" value="1"/>
</dbReference>
<evidence type="ECO:0000313" key="5">
    <source>
        <dbReference type="EMBL" id="KAF0723757.1"/>
    </source>
</evidence>
<dbReference type="InterPro" id="IPR002110">
    <property type="entry name" value="Ankyrin_rpt"/>
</dbReference>
<dbReference type="AlphaFoldDB" id="A0A6G0WA63"/>
<accession>A0A6G0WA63</accession>
<keyword evidence="4" id="KW-0472">Membrane</keyword>
<evidence type="ECO:0000256" key="4">
    <source>
        <dbReference type="SAM" id="Phobius"/>
    </source>
</evidence>
<dbReference type="PANTHER" id="PTHR23206">
    <property type="entry name" value="MASK PROTEIN"/>
    <property type="match status" value="1"/>
</dbReference>
<dbReference type="GO" id="GO:0045087">
    <property type="term" value="P:innate immune response"/>
    <property type="evidence" value="ECO:0007669"/>
    <property type="project" value="TreeGrafter"/>
</dbReference>
<feature type="repeat" description="ANK" evidence="3">
    <location>
        <begin position="121"/>
        <end position="153"/>
    </location>
</feature>
<dbReference type="GO" id="GO:0005737">
    <property type="term" value="C:cytoplasm"/>
    <property type="evidence" value="ECO:0007669"/>
    <property type="project" value="TreeGrafter"/>
</dbReference>
<feature type="repeat" description="ANK" evidence="3">
    <location>
        <begin position="88"/>
        <end position="120"/>
    </location>
</feature>
<keyword evidence="4" id="KW-1133">Transmembrane helix</keyword>
<keyword evidence="1" id="KW-0677">Repeat</keyword>
<comment type="caution">
    <text evidence="5">The sequence shown here is derived from an EMBL/GenBank/DDBJ whole genome shotgun (WGS) entry which is preliminary data.</text>
</comment>
<feature type="transmembrane region" description="Helical" evidence="4">
    <location>
        <begin position="402"/>
        <end position="421"/>
    </location>
</feature>
<proteinExistence type="predicted"/>
<dbReference type="SMART" id="SM00248">
    <property type="entry name" value="ANK"/>
    <property type="match status" value="9"/>
</dbReference>